<keyword evidence="4" id="KW-0732">Signal</keyword>
<evidence type="ECO:0000313" key="5">
    <source>
        <dbReference type="EMBL" id="PEN14916.1"/>
    </source>
</evidence>
<comment type="similarity">
    <text evidence="1">Belongs to the EndA/NucM nuclease family.</text>
</comment>
<dbReference type="InterPro" id="IPR007346">
    <property type="entry name" value="Endonuclease-I"/>
</dbReference>
<organism evidence="5 6">
    <name type="scientific">Longibacter salinarum</name>
    <dbReference type="NCBI Taxonomy" id="1850348"/>
    <lineage>
        <taxon>Bacteria</taxon>
        <taxon>Pseudomonadati</taxon>
        <taxon>Rhodothermota</taxon>
        <taxon>Rhodothermia</taxon>
        <taxon>Rhodothermales</taxon>
        <taxon>Salisaetaceae</taxon>
        <taxon>Longibacter</taxon>
    </lineage>
</organism>
<dbReference type="Pfam" id="PF04231">
    <property type="entry name" value="Endonuclease_1"/>
    <property type="match status" value="1"/>
</dbReference>
<dbReference type="PANTHER" id="PTHR33607:SF2">
    <property type="entry name" value="ENDONUCLEASE-1"/>
    <property type="match status" value="1"/>
</dbReference>
<evidence type="ECO:0000256" key="4">
    <source>
        <dbReference type="SAM" id="SignalP"/>
    </source>
</evidence>
<keyword evidence="6" id="KW-1185">Reference proteome</keyword>
<dbReference type="InterPro" id="IPR026444">
    <property type="entry name" value="Secre_tail"/>
</dbReference>
<dbReference type="EMBL" id="PDEQ01000001">
    <property type="protein sequence ID" value="PEN14916.1"/>
    <property type="molecule type" value="Genomic_DNA"/>
</dbReference>
<keyword evidence="2" id="KW-0540">Nuclease</keyword>
<dbReference type="NCBIfam" id="NF038128">
    <property type="entry name" value="choice_anch_J"/>
    <property type="match status" value="1"/>
</dbReference>
<proteinExistence type="inferred from homology"/>
<comment type="caution">
    <text evidence="5">The sequence shown here is derived from an EMBL/GenBank/DDBJ whole genome shotgun (WGS) entry which is preliminary data.</text>
</comment>
<dbReference type="SUPFAM" id="SSF54060">
    <property type="entry name" value="His-Me finger endonucleases"/>
    <property type="match status" value="1"/>
</dbReference>
<evidence type="ECO:0000313" key="6">
    <source>
        <dbReference type="Proteomes" id="UP000220102"/>
    </source>
</evidence>
<evidence type="ECO:0000256" key="1">
    <source>
        <dbReference type="ARBA" id="ARBA00006429"/>
    </source>
</evidence>
<gene>
    <name evidence="5" type="ORF">CRI94_01080</name>
</gene>
<feature type="chain" id="PRO_5012631397" description="Secretion system C-terminal sorting domain-containing protein" evidence="4">
    <location>
        <begin position="26"/>
        <end position="617"/>
    </location>
</feature>
<dbReference type="OrthoDB" id="581140at2"/>
<dbReference type="PANTHER" id="PTHR33607">
    <property type="entry name" value="ENDONUCLEASE-1"/>
    <property type="match status" value="1"/>
</dbReference>
<feature type="signal peptide" evidence="4">
    <location>
        <begin position="1"/>
        <end position="25"/>
    </location>
</feature>
<evidence type="ECO:0000256" key="2">
    <source>
        <dbReference type="ARBA" id="ARBA00022722"/>
    </source>
</evidence>
<evidence type="ECO:0008006" key="7">
    <source>
        <dbReference type="Google" id="ProtNLM"/>
    </source>
</evidence>
<dbReference type="GO" id="GO:0004518">
    <property type="term" value="F:nuclease activity"/>
    <property type="evidence" value="ECO:0007669"/>
    <property type="project" value="UniProtKB-KW"/>
</dbReference>
<protein>
    <recommendedName>
        <fullName evidence="7">Secretion system C-terminal sorting domain-containing protein</fullName>
    </recommendedName>
</protein>
<evidence type="ECO:0000256" key="3">
    <source>
        <dbReference type="ARBA" id="ARBA00022801"/>
    </source>
</evidence>
<dbReference type="NCBIfam" id="TIGR04183">
    <property type="entry name" value="Por_Secre_tail"/>
    <property type="match status" value="1"/>
</dbReference>
<dbReference type="GO" id="GO:0016787">
    <property type="term" value="F:hydrolase activity"/>
    <property type="evidence" value="ECO:0007669"/>
    <property type="project" value="UniProtKB-KW"/>
</dbReference>
<keyword evidence="3" id="KW-0378">Hydrolase</keyword>
<reference evidence="5 6" key="1">
    <citation type="submission" date="2017-10" db="EMBL/GenBank/DDBJ databases">
        <title>Draft genome of Longibacter Salinarum.</title>
        <authorList>
            <person name="Goh K.M."/>
            <person name="Shamsir M.S."/>
            <person name="Lim S.W."/>
        </authorList>
    </citation>
    <scope>NUCLEOTIDE SEQUENCE [LARGE SCALE GENOMIC DNA]</scope>
    <source>
        <strain evidence="5 6">KCTC 52045</strain>
    </source>
</reference>
<sequence length="617" mass="66770">MKRFVAWCVALLTIIPISGASDALAQTTVCDGQTGLTLLTCVQSGYSMTSPQGYGPARDILYGTIDSDGNELEGFYTGYTIQLDPGQDPSQDAYDKDINAEHVYPQSQGASGSPQKGDMHNLRPTLVQANSDRGSLPFGESPDSQTNDWYYLTTITSAQPSPQNIDLYSERGSGVWEPRESVKGDIARAVFYFYTIHRQEANGSFFDGMKDVLLTWHTNDPVTQVELDRSAAIASHQGNENPFVLDETLADRLYSGDGGSDPNLITLIDEDFESTQFDAAWETVSDGGSNDWIVDEHNGDHFAEITEFQGSGSHDDWLIMPEIDFDAQEDEQFSFDTVAGYRSGDALSVRISTDYDGSGNPSSATWTELNVTLSSHQGEYYASAPTGSGIVDLSSIQGTGHIAFHFVQTASDYGTWQVDNVLLQAANPIPVELAWMRVRPDGMDAASVEWATLTETNNAGFDVLHRAPGIERYRAVASVNGAGTTTEMQRYNVQLTGLDAGTHSIRLRQVDLDGTATLTAPVEVSVAGSEAVQLEGPSPMRAGQTAAVVVRPTATGPVTVEMFDIMGRRVRTLHRGTAQEGSRVNVKLDAKGLASGSYFVRVTGGGLMETMRVPVVR</sequence>
<name>A0A2A8D1X1_9BACT</name>
<dbReference type="Proteomes" id="UP000220102">
    <property type="component" value="Unassembled WGS sequence"/>
</dbReference>
<dbReference type="RefSeq" id="WP_098073814.1">
    <property type="nucleotide sequence ID" value="NZ_PDEQ01000001.1"/>
</dbReference>
<dbReference type="InterPro" id="IPR044925">
    <property type="entry name" value="His-Me_finger_sf"/>
</dbReference>
<dbReference type="AlphaFoldDB" id="A0A2A8D1X1"/>
<dbReference type="Gene3D" id="2.60.120.200">
    <property type="match status" value="1"/>
</dbReference>
<accession>A0A2A8D1X1</accession>